<dbReference type="Gene3D" id="3.30.420.380">
    <property type="match status" value="1"/>
</dbReference>
<sequence length="358" mass="40663">MRVIEQLKGIRSAGLRFDRDTLAEWWAAYGVCLPGAWRRWFLARDRRLLVIDRGGRADLFIATGDDRSPVGELDKAGTSVLPPIAGASTERTVLVIGAEQVLRRTLSLPLQVRENLAQVMRYEIDRFSPFAADQVYMSFAARPSRQAERLEVDLAICRRAPIQPWLERLRGVGRPVDQLTWEGAWPRANLLDPADRPPHKIQLVTSGRLFALAVFALLVAILISPLWQRTQFVEEIERDLRRVRVEAIQVDEVRQSLDQAREGSQALLRQKAQQPLMADLLRELTLHLPDDTWIQNLDVQGQEVQLRGESARATALIERLERVPGFEGVAFRSPVTQVAQTGMERFHLMFRYGLAAQP</sequence>
<organism evidence="2 3">
    <name type="scientific">Thioalkalicoccus limnaeus</name>
    <dbReference type="NCBI Taxonomy" id="120681"/>
    <lineage>
        <taxon>Bacteria</taxon>
        <taxon>Pseudomonadati</taxon>
        <taxon>Pseudomonadota</taxon>
        <taxon>Gammaproteobacteria</taxon>
        <taxon>Chromatiales</taxon>
        <taxon>Chromatiaceae</taxon>
        <taxon>Thioalkalicoccus</taxon>
    </lineage>
</organism>
<dbReference type="Proteomes" id="UP001564408">
    <property type="component" value="Unassembled WGS sequence"/>
</dbReference>
<dbReference type="RefSeq" id="WP_369667088.1">
    <property type="nucleotide sequence ID" value="NZ_JBDKXB010000011.1"/>
</dbReference>
<dbReference type="InterPro" id="IPR043129">
    <property type="entry name" value="ATPase_NBD"/>
</dbReference>
<dbReference type="EMBL" id="JBDKXB010000011">
    <property type="protein sequence ID" value="MEY6432702.1"/>
    <property type="molecule type" value="Genomic_DNA"/>
</dbReference>
<keyword evidence="3" id="KW-1185">Reference proteome</keyword>
<name>A0ABV4BH97_9GAMM</name>
<dbReference type="SUPFAM" id="SSF53067">
    <property type="entry name" value="Actin-like ATPase domain"/>
    <property type="match status" value="1"/>
</dbReference>
<gene>
    <name evidence="2" type="ORF">ABC977_09825</name>
</gene>
<dbReference type="InterPro" id="IPR052534">
    <property type="entry name" value="Extracell_DNA_Util/SecSys_Comp"/>
</dbReference>
<dbReference type="Pfam" id="PF05137">
    <property type="entry name" value="PilN"/>
    <property type="match status" value="1"/>
</dbReference>
<reference evidence="2 3" key="1">
    <citation type="submission" date="2024-05" db="EMBL/GenBank/DDBJ databases">
        <title>Genome Sequence and Characterization of the New Strain Purple Sulfur Bacterium of Genus Thioalkalicoccus.</title>
        <authorList>
            <person name="Bryantseva I.A."/>
            <person name="Kyndt J.A."/>
            <person name="Imhoff J.F."/>
        </authorList>
    </citation>
    <scope>NUCLEOTIDE SEQUENCE [LARGE SCALE GENOMIC DNA]</scope>
    <source>
        <strain evidence="2 3">Um2</strain>
    </source>
</reference>
<proteinExistence type="predicted"/>
<dbReference type="PANTHER" id="PTHR40278:SF1">
    <property type="entry name" value="DNA UTILIZATION PROTEIN HOFN"/>
    <property type="match status" value="1"/>
</dbReference>
<comment type="caution">
    <text evidence="2">The sequence shown here is derived from an EMBL/GenBank/DDBJ whole genome shotgun (WGS) entry which is preliminary data.</text>
</comment>
<accession>A0ABV4BH97</accession>
<keyword evidence="1" id="KW-0812">Transmembrane</keyword>
<keyword evidence="1" id="KW-0472">Membrane</keyword>
<evidence type="ECO:0000256" key="1">
    <source>
        <dbReference type="SAM" id="Phobius"/>
    </source>
</evidence>
<keyword evidence="1" id="KW-1133">Transmembrane helix</keyword>
<feature type="transmembrane region" description="Helical" evidence="1">
    <location>
        <begin position="209"/>
        <end position="227"/>
    </location>
</feature>
<protein>
    <submittedName>
        <fullName evidence="2">PilN domain-containing protein</fullName>
    </submittedName>
</protein>
<dbReference type="PANTHER" id="PTHR40278">
    <property type="entry name" value="DNA UTILIZATION PROTEIN HOFN"/>
    <property type="match status" value="1"/>
</dbReference>
<evidence type="ECO:0000313" key="3">
    <source>
        <dbReference type="Proteomes" id="UP001564408"/>
    </source>
</evidence>
<dbReference type="InterPro" id="IPR007813">
    <property type="entry name" value="PilN"/>
</dbReference>
<evidence type="ECO:0000313" key="2">
    <source>
        <dbReference type="EMBL" id="MEY6432702.1"/>
    </source>
</evidence>